<sequence>MNHQLSIKGTYNLARGEISLGTFNLPEEANAQPYYAVLQENDGERRNLGRYSLQVTAVAKGFAGASLALPLKRG</sequence>
<name>A0A455UAY5_9GAMM</name>
<accession>A0A455UAY5</accession>
<evidence type="ECO:0000313" key="2">
    <source>
        <dbReference type="Proteomes" id="UP000320231"/>
    </source>
</evidence>
<proteinExistence type="predicted"/>
<evidence type="ECO:0000313" key="1">
    <source>
        <dbReference type="EMBL" id="BBI63352.1"/>
    </source>
</evidence>
<dbReference type="EMBL" id="AP019514">
    <property type="protein sequence ID" value="BBI63352.1"/>
    <property type="molecule type" value="Genomic_DNA"/>
</dbReference>
<dbReference type="KEGG" id="hsr:HSBAA_46580"/>
<organism evidence="1 2">
    <name type="scientific">Vreelandella sulfidaeris</name>
    <dbReference type="NCBI Taxonomy" id="115553"/>
    <lineage>
        <taxon>Bacteria</taxon>
        <taxon>Pseudomonadati</taxon>
        <taxon>Pseudomonadota</taxon>
        <taxon>Gammaproteobacteria</taxon>
        <taxon>Oceanospirillales</taxon>
        <taxon>Halomonadaceae</taxon>
        <taxon>Vreelandella</taxon>
    </lineage>
</organism>
<protein>
    <submittedName>
        <fullName evidence="1">Uncharacterized protein</fullName>
    </submittedName>
</protein>
<dbReference type="Proteomes" id="UP000320231">
    <property type="component" value="Chromosome"/>
</dbReference>
<dbReference type="AlphaFoldDB" id="A0A455UAY5"/>
<gene>
    <name evidence="1" type="ORF">HSBAA_46580</name>
</gene>
<reference evidence="1 2" key="1">
    <citation type="journal article" date="2019" name="Microbiol. Resour. Announc.">
        <title>Complete Genome Sequence of Halomonas sulfidaeris Strain Esulfide1 Isolated from a Metal Sulfide Rock at a Depth of 2,200 Meters, Obtained Using Nanopore Sequencing.</title>
        <authorList>
            <person name="Saito M."/>
            <person name="Nishigata A."/>
            <person name="Galipon J."/>
            <person name="Arakawa K."/>
        </authorList>
    </citation>
    <scope>NUCLEOTIDE SEQUENCE [LARGE SCALE GENOMIC DNA]</scope>
    <source>
        <strain evidence="1 2">ATCC BAA-803</strain>
    </source>
</reference>